<feature type="region of interest" description="Disordered" evidence="1">
    <location>
        <begin position="1"/>
        <end position="31"/>
    </location>
</feature>
<dbReference type="AlphaFoldDB" id="B6T9N2"/>
<evidence type="ECO:0000256" key="1">
    <source>
        <dbReference type="SAM" id="MobiDB-lite"/>
    </source>
</evidence>
<dbReference type="EMBL" id="EU961697">
    <property type="protein sequence ID" value="ACG33815.1"/>
    <property type="molecule type" value="mRNA"/>
</dbReference>
<organism evidence="2">
    <name type="scientific">Zea mays</name>
    <name type="common">Maize</name>
    <dbReference type="NCBI Taxonomy" id="4577"/>
    <lineage>
        <taxon>Eukaryota</taxon>
        <taxon>Viridiplantae</taxon>
        <taxon>Streptophyta</taxon>
        <taxon>Embryophyta</taxon>
        <taxon>Tracheophyta</taxon>
        <taxon>Spermatophyta</taxon>
        <taxon>Magnoliopsida</taxon>
        <taxon>Liliopsida</taxon>
        <taxon>Poales</taxon>
        <taxon>Poaceae</taxon>
        <taxon>PACMAD clade</taxon>
        <taxon>Panicoideae</taxon>
        <taxon>Andropogonodae</taxon>
        <taxon>Andropogoneae</taxon>
        <taxon>Tripsacinae</taxon>
        <taxon>Zea</taxon>
    </lineage>
</organism>
<proteinExistence type="evidence at transcript level"/>
<evidence type="ECO:0000313" key="2">
    <source>
        <dbReference type="EMBL" id="ACG33815.1"/>
    </source>
</evidence>
<reference evidence="2" key="1">
    <citation type="journal article" date="2009" name="Plant Mol. Biol.">
        <title>Insights into corn genes derived from large-scale cDNA sequencing.</title>
        <authorList>
            <person name="Alexandrov N.N."/>
            <person name="Brover V.V."/>
            <person name="Freidin S."/>
            <person name="Troukhan M.E."/>
            <person name="Tatarinova T.V."/>
            <person name="Zhang H."/>
            <person name="Swaller T.J."/>
            <person name="Lu Y.P."/>
            <person name="Bouck J."/>
            <person name="Flavell R.B."/>
            <person name="Feldmann K.A."/>
        </authorList>
    </citation>
    <scope>NUCLEOTIDE SEQUENCE</scope>
</reference>
<protein>
    <submittedName>
        <fullName evidence="2">Uncharacterized protein</fullName>
    </submittedName>
</protein>
<sequence length="31" mass="3617">MRKTTQVDPKIMQRLDISARLCRQSDQPEDG</sequence>
<name>B6T9N2_MAIZE</name>
<accession>B6T9N2</accession>